<reference evidence="2" key="1">
    <citation type="journal article" date="2021" name="PeerJ">
        <title>Extensive microbial diversity within the chicken gut microbiome revealed by metagenomics and culture.</title>
        <authorList>
            <person name="Gilroy R."/>
            <person name="Ravi A."/>
            <person name="Getino M."/>
            <person name="Pursley I."/>
            <person name="Horton D.L."/>
            <person name="Alikhan N.F."/>
            <person name="Baker D."/>
            <person name="Gharbi K."/>
            <person name="Hall N."/>
            <person name="Watson M."/>
            <person name="Adriaenssens E.M."/>
            <person name="Foster-Nyarko E."/>
            <person name="Jarju S."/>
            <person name="Secka A."/>
            <person name="Antonio M."/>
            <person name="Oren A."/>
            <person name="Chaudhuri R.R."/>
            <person name="La Ragione R."/>
            <person name="Hildebrand F."/>
            <person name="Pallen M.J."/>
        </authorList>
    </citation>
    <scope>NUCLEOTIDE SEQUENCE</scope>
    <source>
        <strain evidence="2">1193</strain>
    </source>
</reference>
<evidence type="ECO:0000256" key="1">
    <source>
        <dbReference type="SAM" id="Phobius"/>
    </source>
</evidence>
<keyword evidence="1" id="KW-1133">Transmembrane helix</keyword>
<protein>
    <submittedName>
        <fullName evidence="2">Uncharacterized protein</fullName>
    </submittedName>
</protein>
<keyword evidence="1" id="KW-0472">Membrane</keyword>
<keyword evidence="1" id="KW-0812">Transmembrane</keyword>
<dbReference type="EMBL" id="DXFC01000055">
    <property type="protein sequence ID" value="HIX60967.1"/>
    <property type="molecule type" value="Genomic_DNA"/>
</dbReference>
<proteinExistence type="predicted"/>
<evidence type="ECO:0000313" key="3">
    <source>
        <dbReference type="Proteomes" id="UP000824248"/>
    </source>
</evidence>
<dbReference type="AlphaFoldDB" id="A0A9D2B4A7"/>
<feature type="transmembrane region" description="Helical" evidence="1">
    <location>
        <begin position="56"/>
        <end position="80"/>
    </location>
</feature>
<accession>A0A9D2B4A7</accession>
<dbReference type="Proteomes" id="UP000824248">
    <property type="component" value="Unassembled WGS sequence"/>
</dbReference>
<reference evidence="2" key="2">
    <citation type="submission" date="2021-04" db="EMBL/GenBank/DDBJ databases">
        <authorList>
            <person name="Gilroy R."/>
        </authorList>
    </citation>
    <scope>NUCLEOTIDE SEQUENCE</scope>
    <source>
        <strain evidence="2">1193</strain>
    </source>
</reference>
<gene>
    <name evidence="2" type="ORF">H9854_01860</name>
</gene>
<evidence type="ECO:0000313" key="2">
    <source>
        <dbReference type="EMBL" id="HIX60967.1"/>
    </source>
</evidence>
<organism evidence="2 3">
    <name type="scientific">Candidatus Halomonas stercoripullorum</name>
    <dbReference type="NCBI Taxonomy" id="2838617"/>
    <lineage>
        <taxon>Bacteria</taxon>
        <taxon>Pseudomonadati</taxon>
        <taxon>Pseudomonadota</taxon>
        <taxon>Gammaproteobacteria</taxon>
        <taxon>Oceanospirillales</taxon>
        <taxon>Halomonadaceae</taxon>
        <taxon>Halomonas</taxon>
    </lineage>
</organism>
<sequence length="123" mass="14456">MKNKLSSVIIKNPGSKTLFYKIRDNILFLITIYTWWTILLNLYFSLSGEGSLLSNFLYTSMLLKLFFIGFLVSFLGFHCWATYNIRLHHMANFKDIQKIEYDKHTVQLPLQENYSFSSNLPDA</sequence>
<comment type="caution">
    <text evidence="2">The sequence shown here is derived from an EMBL/GenBank/DDBJ whole genome shotgun (WGS) entry which is preliminary data.</text>
</comment>
<feature type="transmembrane region" description="Helical" evidence="1">
    <location>
        <begin position="26"/>
        <end position="44"/>
    </location>
</feature>
<name>A0A9D2B4A7_9GAMM</name>